<dbReference type="RefSeq" id="XP_044976437.1">
    <property type="nucleotide sequence ID" value="XM_045120502.1"/>
</dbReference>
<dbReference type="Gene3D" id="1.10.287.110">
    <property type="entry name" value="DnaJ domain"/>
    <property type="match status" value="1"/>
</dbReference>
<feature type="compositionally biased region" description="Basic and acidic residues" evidence="3">
    <location>
        <begin position="623"/>
        <end position="632"/>
    </location>
</feature>
<feature type="region of interest" description="Disordered" evidence="3">
    <location>
        <begin position="607"/>
        <end position="632"/>
    </location>
</feature>
<feature type="compositionally biased region" description="Polar residues" evidence="3">
    <location>
        <begin position="539"/>
        <end position="562"/>
    </location>
</feature>
<dbReference type="InterPro" id="IPR036869">
    <property type="entry name" value="J_dom_sf"/>
</dbReference>
<accession>A0A8I6XUZ4</accession>
<dbReference type="GO" id="GO:0072583">
    <property type="term" value="P:clathrin-dependent endocytosis"/>
    <property type="evidence" value="ECO:0000318"/>
    <property type="project" value="GO_Central"/>
</dbReference>
<feature type="compositionally biased region" description="Basic and acidic residues" evidence="3">
    <location>
        <begin position="1263"/>
        <end position="1348"/>
    </location>
</feature>
<feature type="region of interest" description="Disordered" evidence="3">
    <location>
        <begin position="205"/>
        <end position="239"/>
    </location>
</feature>
<dbReference type="PROSITE" id="PS50076">
    <property type="entry name" value="DNAJ_2"/>
    <property type="match status" value="1"/>
</dbReference>
<dbReference type="PANTHER" id="PTHR23172">
    <property type="entry name" value="AUXILIN/CYCLIN G-ASSOCIATED KINASE-RELATED"/>
    <property type="match status" value="1"/>
</dbReference>
<evidence type="ECO:0000313" key="5">
    <source>
        <dbReference type="EnsemblPlants" id="HORVU.MOREX.r3.3HG0274180.1"/>
    </source>
</evidence>
<protein>
    <recommendedName>
        <fullName evidence="4">J domain-containing protein</fullName>
    </recommendedName>
</protein>
<keyword evidence="1 2" id="KW-0175">Coiled coil</keyword>
<evidence type="ECO:0000313" key="6">
    <source>
        <dbReference type="Proteomes" id="UP000011116"/>
    </source>
</evidence>
<dbReference type="GO" id="GO:0030276">
    <property type="term" value="F:clathrin binding"/>
    <property type="evidence" value="ECO:0000318"/>
    <property type="project" value="GO_Central"/>
</dbReference>
<evidence type="ECO:0000256" key="2">
    <source>
        <dbReference type="SAM" id="Coils"/>
    </source>
</evidence>
<dbReference type="Gramene" id="HORVU.MOREX.r3.3HG0274180.1">
    <property type="protein sequence ID" value="HORVU.MOREX.r3.3HG0274180.1"/>
    <property type="gene ID" value="HORVU.MOREX.r3.3HG0274180"/>
</dbReference>
<reference evidence="5" key="3">
    <citation type="submission" date="2022-01" db="UniProtKB">
        <authorList>
            <consortium name="EnsemblPlants"/>
        </authorList>
    </citation>
    <scope>IDENTIFICATION</scope>
    <source>
        <strain evidence="5">subsp. vulgare</strain>
    </source>
</reference>
<feature type="compositionally biased region" description="Polar residues" evidence="3">
    <location>
        <begin position="267"/>
        <end position="281"/>
    </location>
</feature>
<feature type="compositionally biased region" description="Polar residues" evidence="3">
    <location>
        <begin position="306"/>
        <end position="315"/>
    </location>
</feature>
<feature type="region of interest" description="Disordered" evidence="3">
    <location>
        <begin position="416"/>
        <end position="437"/>
    </location>
</feature>
<dbReference type="FunFam" id="1.10.287.110:FF:000009">
    <property type="entry name" value="Auxilin-related protein 1"/>
    <property type="match status" value="1"/>
</dbReference>
<feature type="compositionally biased region" description="Polar residues" evidence="3">
    <location>
        <begin position="1444"/>
        <end position="1465"/>
    </location>
</feature>
<dbReference type="GO" id="GO:0031982">
    <property type="term" value="C:vesicle"/>
    <property type="evidence" value="ECO:0000318"/>
    <property type="project" value="GO_Central"/>
</dbReference>
<feature type="region of interest" description="Disordered" evidence="3">
    <location>
        <begin position="1444"/>
        <end position="1481"/>
    </location>
</feature>
<dbReference type="GO" id="GO:0005783">
    <property type="term" value="C:endoplasmic reticulum"/>
    <property type="evidence" value="ECO:0007669"/>
    <property type="project" value="UniProtKB-ARBA"/>
</dbReference>
<evidence type="ECO:0000259" key="4">
    <source>
        <dbReference type="PROSITE" id="PS50076"/>
    </source>
</evidence>
<feature type="compositionally biased region" description="Basic and acidic residues" evidence="3">
    <location>
        <begin position="563"/>
        <end position="574"/>
    </location>
</feature>
<dbReference type="SMR" id="A0A8I6XUZ4"/>
<dbReference type="Proteomes" id="UP000011116">
    <property type="component" value="Chromosome 3H"/>
</dbReference>
<feature type="compositionally biased region" description="Basic residues" evidence="3">
    <location>
        <begin position="612"/>
        <end position="622"/>
    </location>
</feature>
<dbReference type="EnsemblPlants" id="HORVU.MOREX.r3.3HG0274180.1">
    <property type="protein sequence ID" value="HORVU.MOREX.r3.3HG0274180.1"/>
    <property type="gene ID" value="HORVU.MOREX.r3.3HG0274180"/>
</dbReference>
<keyword evidence="6" id="KW-1185">Reference proteome</keyword>
<dbReference type="PANTHER" id="PTHR23172:SF100">
    <property type="entry name" value="OS01G0634300 PROTEIN"/>
    <property type="match status" value="1"/>
</dbReference>
<feature type="region of interest" description="Disordered" evidence="3">
    <location>
        <begin position="506"/>
        <end position="580"/>
    </location>
</feature>
<feature type="compositionally biased region" description="Basic and acidic residues" evidence="3">
    <location>
        <begin position="1230"/>
        <end position="1240"/>
    </location>
</feature>
<feature type="compositionally biased region" description="Basic residues" evidence="3">
    <location>
        <begin position="10"/>
        <end position="20"/>
    </location>
</feature>
<evidence type="ECO:0000256" key="3">
    <source>
        <dbReference type="SAM" id="MobiDB-lite"/>
    </source>
</evidence>
<name>A0A8I6XUZ4_HORVV</name>
<dbReference type="SUPFAM" id="SSF46565">
    <property type="entry name" value="Chaperone J-domain"/>
    <property type="match status" value="1"/>
</dbReference>
<feature type="region of interest" description="Disordered" evidence="3">
    <location>
        <begin position="1"/>
        <end position="26"/>
    </location>
</feature>
<dbReference type="InterPro" id="IPR001623">
    <property type="entry name" value="DnaJ_domain"/>
</dbReference>
<dbReference type="GeneID" id="123443937"/>
<reference evidence="6" key="1">
    <citation type="journal article" date="2012" name="Nature">
        <title>A physical, genetic and functional sequence assembly of the barley genome.</title>
        <authorList>
            <consortium name="The International Barley Genome Sequencing Consortium"/>
            <person name="Mayer K.F."/>
            <person name="Waugh R."/>
            <person name="Brown J.W."/>
            <person name="Schulman A."/>
            <person name="Langridge P."/>
            <person name="Platzer M."/>
            <person name="Fincher G.B."/>
            <person name="Muehlbauer G.J."/>
            <person name="Sato K."/>
            <person name="Close T.J."/>
            <person name="Wise R.P."/>
            <person name="Stein N."/>
        </authorList>
    </citation>
    <scope>NUCLEOTIDE SEQUENCE [LARGE SCALE GENOMIC DNA]</scope>
    <source>
        <strain evidence="6">cv. Morex</strain>
    </source>
</reference>
<dbReference type="GO" id="GO:0072318">
    <property type="term" value="P:clathrin coat disassembly"/>
    <property type="evidence" value="ECO:0000318"/>
    <property type="project" value="GO_Central"/>
</dbReference>
<feature type="region of interest" description="Disordered" evidence="3">
    <location>
        <begin position="1225"/>
        <end position="1348"/>
    </location>
</feature>
<feature type="domain" description="J" evidence="4">
    <location>
        <begin position="1535"/>
        <end position="1608"/>
    </location>
</feature>
<sequence length="1608" mass="179020">MEDLPIAPPPRHRARRHRRKASDSATYGDVFGGGPRFAPPLAGAPADYADVFGGVAASCSIPYLDLPPAAAGTDGGAGRYGEIFTRVGFGEYAAPYEDMFAEADGMADEIESWSASSRSSVRKESGDMDAEPSLLYQHYPNVVYDQQFDEEQFSPVSFPPDGAQQFNMSYNKATRGRLDDLVEMTTCMVEPSISYVVDSCSLSNGSATNHVPVMDNGALANGEDKEMSPPPPPASGDYVAEKKHISPCLPIYENHYEDKKDHRRSSIHSASSEENNGATANDENKETSPPQLPANGDSVTDEKQHISTCLLNSENLYEDEKDHKRSSTHSASSEEVPSPDYPFVRVSNTHIQTPPIKVQKPSILPSSFLNKKEIKSDRDSEVNPNSAAAAAAIKEATDEKQYISTCLLNPENLYEDEKDHKRSSTHSGSSEEVPSPDYPFVRVSNTHIQTPPIKVQPPSILPSNFLNKKEIKFDRDSEVNPNSAAADAIKEATDEKQYISTCLLNPENLYEDEKDNKRSSTHSASSEEVPSPDYPFLRVSNTHIQTQPIKVQPPSILSSNFLNKKESKSDRDSEVNPNSAAADAIKEAMDFAEARLKAAKELMERKGDSFKIRNRPGHHRGTKSTEIKEDKSPQEVNIFEEKLIPRKLAEEENYVNLAFPNKHRGSSAVKITDCYQDEKGVLSPGKSQQMIQSDCKLDQLGKWASDAEFYDLVSHHRKCTTSTAACEGDMHGHSEKVKEGVNAGDLERDGKLSGGNEITELGTIHVNLIADDTSALGVEHKAPTAPEGSLWEERVVYQETNNSHIKEHVGQSNSPKDHDDDRIFEASCMNGISPKLHVVPDTSSLSLKVCIPVDHANGNQNCSDASTEETPLVGKYDKENNNEEVLETPCADETLCTSLRNQVSDEHPEVPIIDEIETSQPKVATLEEPAEYYEDQWSPKMSNTVHGEAKTSEEDNMSSFVDEACLQSEEEKITELPSETLIHKEMERFEIEENESLHEDSEDEDVYWDAGSPEKEASVTSGTDANENDKAEVLNVFVADSDLMENNVGTCATFAEHSDQLPESQESILEPQDLANNMDIIEDFVSHGNEKEAKNTLLENSETTLVEETLNHDTEGQTSMETGATKGLNDVYAEIIAKNNSVGNVLHSGAEVITDDYNDYTTCSKEMHASFSEACSSMHHLPQNAESISALASDESISFLVNLEENRIKADSEYSTIRDTALQGKNTGGKIEERDGKDKIPSVNLKNQQSFGEDSASKLVQKSRKETSDAQRIEGRDDIRKAEREIEKDVSLRPDKDKEREYKMEKEQSKEKPIRELEEEKERERERAKDRLAVQRATREAHERAFAEARTKAERIALERITSSRQRASAEAWVKEKASDEAVAEKAAREARIKAERAAVERATAEARERAIEKAKAAADAKERIEKARFPFKDSFKATNQDTQFQKTAPNNHGRSTDSCNQVSEFESALRHKARSERHQRTAERAEKALAEKNMRDMLAQREQTEKHRLAEFLDPEVKRWSNGKEGNLRALLSTLQYILGSDSGWQSVPLTDLITAAAVKKAYRKATLCVHPDKLQQRGATIRQKYICEKVFDLLKEAWNKFNSAER</sequence>
<evidence type="ECO:0000256" key="1">
    <source>
        <dbReference type="ARBA" id="ARBA00023054"/>
    </source>
</evidence>
<feature type="coiled-coil region" evidence="2">
    <location>
        <begin position="1388"/>
        <end position="1428"/>
    </location>
</feature>
<feature type="region of interest" description="Disordered" evidence="3">
    <location>
        <begin position="993"/>
        <end position="1025"/>
    </location>
</feature>
<reference evidence="5" key="2">
    <citation type="submission" date="2020-10" db="EMBL/GenBank/DDBJ databases">
        <authorList>
            <person name="Scholz U."/>
            <person name="Mascher M."/>
            <person name="Fiebig A."/>
        </authorList>
    </citation>
    <scope>NUCLEOTIDE SEQUENCE [LARGE SCALE GENOMIC DNA]</scope>
    <source>
        <strain evidence="5">cv. Morex</strain>
    </source>
</reference>
<proteinExistence type="predicted"/>
<organism evidence="5 6">
    <name type="scientific">Hordeum vulgare subsp. vulgare</name>
    <name type="common">Domesticated barley</name>
    <dbReference type="NCBI Taxonomy" id="112509"/>
    <lineage>
        <taxon>Eukaryota</taxon>
        <taxon>Viridiplantae</taxon>
        <taxon>Streptophyta</taxon>
        <taxon>Embryophyta</taxon>
        <taxon>Tracheophyta</taxon>
        <taxon>Spermatophyta</taxon>
        <taxon>Magnoliopsida</taxon>
        <taxon>Liliopsida</taxon>
        <taxon>Poales</taxon>
        <taxon>Poaceae</taxon>
        <taxon>BOP clade</taxon>
        <taxon>Pooideae</taxon>
        <taxon>Triticodae</taxon>
        <taxon>Triticeae</taxon>
        <taxon>Hordeinae</taxon>
        <taxon>Hordeum</taxon>
    </lineage>
</organism>
<dbReference type="GO" id="GO:0005737">
    <property type="term" value="C:cytoplasm"/>
    <property type="evidence" value="ECO:0000318"/>
    <property type="project" value="GO_Central"/>
</dbReference>
<feature type="region of interest" description="Disordered" evidence="3">
    <location>
        <begin position="259"/>
        <end position="345"/>
    </location>
</feature>
<gene>
    <name evidence="5" type="primary">LOC123443937</name>
</gene>